<evidence type="ECO:0000313" key="2">
    <source>
        <dbReference type="EMBL" id="MCC9629761.1"/>
    </source>
</evidence>
<keyword evidence="1" id="KW-1133">Transmembrane helix</keyword>
<evidence type="ECO:0008006" key="4">
    <source>
        <dbReference type="Google" id="ProtNLM"/>
    </source>
</evidence>
<dbReference type="EMBL" id="JAJKFT010000010">
    <property type="protein sequence ID" value="MCC9629761.1"/>
    <property type="molecule type" value="Genomic_DNA"/>
</dbReference>
<gene>
    <name evidence="2" type="ORF">LOC68_15330</name>
</gene>
<dbReference type="AlphaFoldDB" id="A0A9X1MNE6"/>
<protein>
    <recommendedName>
        <fullName evidence="4">Transmembrane protein</fullName>
    </recommendedName>
</protein>
<evidence type="ECO:0000313" key="3">
    <source>
        <dbReference type="Proteomes" id="UP001139103"/>
    </source>
</evidence>
<reference evidence="2" key="1">
    <citation type="submission" date="2021-11" db="EMBL/GenBank/DDBJ databases">
        <title>Genome sequence.</title>
        <authorList>
            <person name="Sun Q."/>
        </authorList>
    </citation>
    <scope>NUCLEOTIDE SEQUENCE</scope>
    <source>
        <strain evidence="2">JC732</strain>
    </source>
</reference>
<dbReference type="Proteomes" id="UP001139103">
    <property type="component" value="Unassembled WGS sequence"/>
</dbReference>
<keyword evidence="1" id="KW-0812">Transmembrane</keyword>
<sequence length="248" mass="27643">MAVDAMVEITTRPMNQAERDLLQRESRSLGMGFAIVLSFLALLGGGFLSALLRGIGQHFGPTHSLFAYWIGWAIAVILGAFAARAYFAGERHRTEEARLDLENSQVEEILVIDADVVEISIDALEEPALVFRLDERRLLLLQGNWLFNGETYGADSDRSLDDMDPEFFNGLRTPHSFPSSSFVVTRFPLSRQIAAIRVDGEYVAPRTLRVKYAEKHCSVLSDCEIFPGTLHSLEQSLADAHDAVRNET</sequence>
<keyword evidence="3" id="KW-1185">Reference proteome</keyword>
<feature type="transmembrane region" description="Helical" evidence="1">
    <location>
        <begin position="29"/>
        <end position="54"/>
    </location>
</feature>
<proteinExistence type="predicted"/>
<dbReference type="RefSeq" id="WP_230220320.1">
    <property type="nucleotide sequence ID" value="NZ_JAJKFT010000010.1"/>
</dbReference>
<feature type="transmembrane region" description="Helical" evidence="1">
    <location>
        <begin position="66"/>
        <end position="87"/>
    </location>
</feature>
<comment type="caution">
    <text evidence="2">The sequence shown here is derived from an EMBL/GenBank/DDBJ whole genome shotgun (WGS) entry which is preliminary data.</text>
</comment>
<accession>A0A9X1MNE6</accession>
<evidence type="ECO:0000256" key="1">
    <source>
        <dbReference type="SAM" id="Phobius"/>
    </source>
</evidence>
<organism evidence="2 3">
    <name type="scientific">Blastopirellula sediminis</name>
    <dbReference type="NCBI Taxonomy" id="2894196"/>
    <lineage>
        <taxon>Bacteria</taxon>
        <taxon>Pseudomonadati</taxon>
        <taxon>Planctomycetota</taxon>
        <taxon>Planctomycetia</taxon>
        <taxon>Pirellulales</taxon>
        <taxon>Pirellulaceae</taxon>
        <taxon>Blastopirellula</taxon>
    </lineage>
</organism>
<name>A0A9X1MNE6_9BACT</name>
<keyword evidence="1" id="KW-0472">Membrane</keyword>